<evidence type="ECO:0000259" key="2">
    <source>
        <dbReference type="PROSITE" id="PS51677"/>
    </source>
</evidence>
<dbReference type="SUPFAM" id="SSF88713">
    <property type="entry name" value="Glycoside hydrolase/deacetylase"/>
    <property type="match status" value="1"/>
</dbReference>
<dbReference type="HOGENOM" id="CLU_635663_0_0_0"/>
<reference evidence="4 5" key="1">
    <citation type="submission" date="2011-09" db="EMBL/GenBank/DDBJ databases">
        <title>The permanent draft genome of Caldithrix abyssi DSM 13497.</title>
        <authorList>
            <consortium name="US DOE Joint Genome Institute (JGI-PGF)"/>
            <person name="Lucas S."/>
            <person name="Han J."/>
            <person name="Lapidus A."/>
            <person name="Bruce D."/>
            <person name="Goodwin L."/>
            <person name="Pitluck S."/>
            <person name="Peters L."/>
            <person name="Kyrpides N."/>
            <person name="Mavromatis K."/>
            <person name="Ivanova N."/>
            <person name="Mikhailova N."/>
            <person name="Chertkov O."/>
            <person name="Detter J.C."/>
            <person name="Tapia R."/>
            <person name="Han C."/>
            <person name="Land M."/>
            <person name="Hauser L."/>
            <person name="Markowitz V."/>
            <person name="Cheng J.-F."/>
            <person name="Hugenholtz P."/>
            <person name="Woyke T."/>
            <person name="Wu D."/>
            <person name="Spring S."/>
            <person name="Brambilla E."/>
            <person name="Klenk H.-P."/>
            <person name="Eisen J.A."/>
        </authorList>
    </citation>
    <scope>NUCLEOTIDE SEQUENCE [LARGE SCALE GENOMIC DNA]</scope>
    <source>
        <strain evidence="4 5">DSM 13497</strain>
    </source>
</reference>
<dbReference type="OrthoDB" id="9812065at2"/>
<evidence type="ECO:0000313" key="3">
    <source>
        <dbReference type="EMBL" id="APF19078.1"/>
    </source>
</evidence>
<dbReference type="PANTHER" id="PTHR10587">
    <property type="entry name" value="GLYCOSYL TRANSFERASE-RELATED"/>
    <property type="match status" value="1"/>
</dbReference>
<sequence>MARAKQPCKNHPDRLTARRCYHCHAPVCSECISKLERHYFCGRWCFVKWKAGQFFLRVKKIPNLQIYLLASLILLTNLFLFFYFNHKLDSLKKITRQQPPTSKSVTQRDSAWFYVDSTFRPIDGKFGLSLRVSDGLSVSVWRDGKLMRFASGQGGKIQIQDIPLLFGDNKFVIWAHQADGATHLVDSLNIFYRSARLEFLARPFIQGAIDSRMVALTFDAGSSDRGAQEILKILRDKGLRCTMFITGRFLEKFPQVVMQMVKDGHEVGNHTYSHPHLTTYEQNRLHHNGAHVGREFVISQLLKVDSLFMALTGRRLAPYWRAPFGEYNRQILRWAAEAGFKQIAWSPKCDALDWVEDSTQTLYRSSTQILEHFLQLEKNSGLNGKIILMHLGTDRKNDFPYLALPALIDSLRSRGYRFATISELINQRASQ</sequence>
<evidence type="ECO:0000313" key="5">
    <source>
        <dbReference type="Proteomes" id="UP000004671"/>
    </source>
</evidence>
<dbReference type="CDD" id="cd10917">
    <property type="entry name" value="CE4_NodB_like_6s_7s"/>
    <property type="match status" value="1"/>
</dbReference>
<keyword evidence="1" id="KW-0812">Transmembrane</keyword>
<dbReference type="eggNOG" id="COG0726">
    <property type="taxonomic scope" value="Bacteria"/>
</dbReference>
<dbReference type="InterPro" id="IPR050248">
    <property type="entry name" value="Polysacc_deacetylase_ArnD"/>
</dbReference>
<name>H1XWB3_CALAY</name>
<dbReference type="EMBL" id="CP018099">
    <property type="protein sequence ID" value="APF19078.1"/>
    <property type="molecule type" value="Genomic_DNA"/>
</dbReference>
<dbReference type="EMBL" id="CM001402">
    <property type="protein sequence ID" value="EHO43018.1"/>
    <property type="molecule type" value="Genomic_DNA"/>
</dbReference>
<accession>H1XWB3</accession>
<dbReference type="Gene3D" id="3.20.20.370">
    <property type="entry name" value="Glycoside hydrolase/deacetylase"/>
    <property type="match status" value="1"/>
</dbReference>
<organism evidence="4 5">
    <name type="scientific">Caldithrix abyssi DSM 13497</name>
    <dbReference type="NCBI Taxonomy" id="880073"/>
    <lineage>
        <taxon>Bacteria</taxon>
        <taxon>Pseudomonadati</taxon>
        <taxon>Calditrichota</taxon>
        <taxon>Calditrichia</taxon>
        <taxon>Calditrichales</taxon>
        <taxon>Calditrichaceae</taxon>
        <taxon>Caldithrix</taxon>
    </lineage>
</organism>
<dbReference type="GO" id="GO:0016810">
    <property type="term" value="F:hydrolase activity, acting on carbon-nitrogen (but not peptide) bonds"/>
    <property type="evidence" value="ECO:0007669"/>
    <property type="project" value="InterPro"/>
</dbReference>
<dbReference type="KEGG" id="caby:Cabys_2329"/>
<dbReference type="InterPro" id="IPR011330">
    <property type="entry name" value="Glyco_hydro/deAcase_b/a-brl"/>
</dbReference>
<feature type="transmembrane region" description="Helical" evidence="1">
    <location>
        <begin position="66"/>
        <end position="84"/>
    </location>
</feature>
<dbReference type="Proteomes" id="UP000004671">
    <property type="component" value="Chromosome"/>
</dbReference>
<gene>
    <name evidence="3" type="primary">pgdA</name>
    <name evidence="3" type="synonym">CDA1</name>
    <name evidence="3" type="ORF">Cabys_2329</name>
    <name evidence="4" type="ORF">Calab_3418</name>
</gene>
<dbReference type="AlphaFoldDB" id="H1XWB3"/>
<evidence type="ECO:0000313" key="4">
    <source>
        <dbReference type="EMBL" id="EHO43018.1"/>
    </source>
</evidence>
<keyword evidence="1" id="KW-1133">Transmembrane helix</keyword>
<dbReference type="PROSITE" id="PS51677">
    <property type="entry name" value="NODB"/>
    <property type="match status" value="1"/>
</dbReference>
<dbReference type="GO" id="GO:0005975">
    <property type="term" value="P:carbohydrate metabolic process"/>
    <property type="evidence" value="ECO:0007669"/>
    <property type="project" value="InterPro"/>
</dbReference>
<evidence type="ECO:0000256" key="1">
    <source>
        <dbReference type="SAM" id="Phobius"/>
    </source>
</evidence>
<dbReference type="InParanoid" id="H1XWB3"/>
<evidence type="ECO:0000313" key="6">
    <source>
        <dbReference type="Proteomes" id="UP000183868"/>
    </source>
</evidence>
<dbReference type="STRING" id="880073.Cabys_2329"/>
<dbReference type="RefSeq" id="WP_006930477.1">
    <property type="nucleotide sequence ID" value="NZ_CM001402.1"/>
</dbReference>
<dbReference type="Pfam" id="PF01522">
    <property type="entry name" value="Polysacc_deac_1"/>
    <property type="match status" value="1"/>
</dbReference>
<keyword evidence="1" id="KW-0472">Membrane</keyword>
<dbReference type="InterPro" id="IPR002509">
    <property type="entry name" value="NODB_dom"/>
</dbReference>
<reference evidence="3 6" key="2">
    <citation type="submission" date="2016-11" db="EMBL/GenBank/DDBJ databases">
        <title>Genomic analysis of Caldithrix abyssi and proposal of a novel bacterial phylum Caldithrichaeota.</title>
        <authorList>
            <person name="Kublanov I."/>
            <person name="Sigalova O."/>
            <person name="Gavrilov S."/>
            <person name="Lebedinsky A."/>
            <person name="Ivanova N."/>
            <person name="Daum C."/>
            <person name="Reddy T."/>
            <person name="Klenk H.P."/>
            <person name="Goker M."/>
            <person name="Reva O."/>
            <person name="Miroshnichenko M."/>
            <person name="Kyprides N."/>
            <person name="Woyke T."/>
            <person name="Gelfand M."/>
        </authorList>
    </citation>
    <scope>NUCLEOTIDE SEQUENCE [LARGE SCALE GENOMIC DNA]</scope>
    <source>
        <strain evidence="3 6">LF13</strain>
    </source>
</reference>
<dbReference type="PaxDb" id="880073-Calab_3418"/>
<feature type="domain" description="NodB homology" evidence="2">
    <location>
        <begin position="212"/>
        <end position="419"/>
    </location>
</feature>
<protein>
    <submittedName>
        <fullName evidence="3">Peptidoglycan/xylan/chitin deacetylase, PgdA/CDA1 family</fullName>
    </submittedName>
    <submittedName>
        <fullName evidence="4">Polysaccharide deacetylase</fullName>
    </submittedName>
</protein>
<keyword evidence="5" id="KW-1185">Reference proteome</keyword>
<proteinExistence type="predicted"/>
<dbReference type="Proteomes" id="UP000183868">
    <property type="component" value="Chromosome"/>
</dbReference>